<name>A0A239CKI0_9BACT</name>
<proteinExistence type="predicted"/>
<protein>
    <submittedName>
        <fullName evidence="2">Uncharacterized protein</fullName>
    </submittedName>
</protein>
<keyword evidence="1" id="KW-1133">Transmembrane helix</keyword>
<dbReference type="RefSeq" id="WP_089317993.1">
    <property type="nucleotide sequence ID" value="NZ_FZOQ01000003.1"/>
</dbReference>
<dbReference type="Proteomes" id="UP000198432">
    <property type="component" value="Unassembled WGS sequence"/>
</dbReference>
<dbReference type="OrthoDB" id="850906at2"/>
<accession>A0A239CKI0</accession>
<sequence>MLEILKSLLIAFFAVAVLLPVVRFALRKLSPGRNLAAMTADEIKYIQKQELKLTIIYFIFACLLSVFCAGMLALVSSMIHASKEYMYVLTPNFRALFAPGLLLGLTLAVLPLRLLQRILLTEDYDMYKNYMRQVEGHKSNRAYNLLILLMLTISGLVAWYALRWHVTVNEDTLEITNLLLEQRSYDLSEIQSIHFLGKEGEYLVSFNDQTNINTAYLKPVHLEMIALMAEHSGTRVIY</sequence>
<reference evidence="3" key="1">
    <citation type="submission" date="2017-06" db="EMBL/GenBank/DDBJ databases">
        <authorList>
            <person name="Varghese N."/>
            <person name="Submissions S."/>
        </authorList>
    </citation>
    <scope>NUCLEOTIDE SEQUENCE [LARGE SCALE GENOMIC DNA]</scope>
    <source>
        <strain evidence="3">NKM1</strain>
    </source>
</reference>
<evidence type="ECO:0000313" key="3">
    <source>
        <dbReference type="Proteomes" id="UP000198432"/>
    </source>
</evidence>
<evidence type="ECO:0000256" key="1">
    <source>
        <dbReference type="SAM" id="Phobius"/>
    </source>
</evidence>
<feature type="transmembrane region" description="Helical" evidence="1">
    <location>
        <begin position="6"/>
        <end position="26"/>
    </location>
</feature>
<keyword evidence="3" id="KW-1185">Reference proteome</keyword>
<dbReference type="AlphaFoldDB" id="A0A239CKI0"/>
<dbReference type="EMBL" id="FZOQ01000003">
    <property type="protein sequence ID" value="SNS20412.1"/>
    <property type="molecule type" value="Genomic_DNA"/>
</dbReference>
<feature type="transmembrane region" description="Helical" evidence="1">
    <location>
        <begin position="141"/>
        <end position="162"/>
    </location>
</feature>
<keyword evidence="1" id="KW-0472">Membrane</keyword>
<feature type="transmembrane region" description="Helical" evidence="1">
    <location>
        <begin position="95"/>
        <end position="120"/>
    </location>
</feature>
<feature type="transmembrane region" description="Helical" evidence="1">
    <location>
        <begin position="54"/>
        <end position="75"/>
    </location>
</feature>
<keyword evidence="1" id="KW-0812">Transmembrane</keyword>
<gene>
    <name evidence="2" type="ORF">SAMN06296052_103102</name>
</gene>
<organism evidence="2 3">
    <name type="scientific">Pontibacter ummariensis</name>
    <dbReference type="NCBI Taxonomy" id="1610492"/>
    <lineage>
        <taxon>Bacteria</taxon>
        <taxon>Pseudomonadati</taxon>
        <taxon>Bacteroidota</taxon>
        <taxon>Cytophagia</taxon>
        <taxon>Cytophagales</taxon>
        <taxon>Hymenobacteraceae</taxon>
        <taxon>Pontibacter</taxon>
    </lineage>
</organism>
<evidence type="ECO:0000313" key="2">
    <source>
        <dbReference type="EMBL" id="SNS20412.1"/>
    </source>
</evidence>